<dbReference type="OrthoDB" id="3346544at2759"/>
<sequence>MEYKLVGPFKPPAAFFSSIELLTLVGVWVEVLLYGIYTCLFFESLYIILKKRKTQTFSGKIFLTVVSIMYLVATTHIGLSLYRILGAFIWSQDIVRPGIYLLDVGNWVNFAPVFTFWLMTWLGDALVIYRCFVIWNQNYAIIVLPSILLIFSIAVNAVIMFWILGPFADRFAELMIWIKTVYPITFAQNILTTGLIVFKILRRYRGSTAAGVRNAGSPLRLIHVVRILVESAMLYTVPLFVMIVLNHRGLNAQIIVQCALVPIIGIAINLIAVRIHRTESETLQGIGTDVLAGISRMTDDHSSCETEVDHPPYHHTDEEAPPIRLKRMGSLACTGIKGGRHNRSRSI</sequence>
<name>A0A9P5Y7I3_9AGAR</name>
<feature type="transmembrane region" description="Helical" evidence="2">
    <location>
        <begin position="250"/>
        <end position="273"/>
    </location>
</feature>
<evidence type="ECO:0000256" key="1">
    <source>
        <dbReference type="SAM" id="MobiDB-lite"/>
    </source>
</evidence>
<evidence type="ECO:0000313" key="4">
    <source>
        <dbReference type="Proteomes" id="UP000807353"/>
    </source>
</evidence>
<keyword evidence="2" id="KW-0472">Membrane</keyword>
<proteinExistence type="predicted"/>
<protein>
    <submittedName>
        <fullName evidence="3">Uncharacterized protein</fullName>
    </submittedName>
</protein>
<feature type="transmembrane region" description="Helical" evidence="2">
    <location>
        <begin position="176"/>
        <end position="201"/>
    </location>
</feature>
<feature type="transmembrane region" description="Helical" evidence="2">
    <location>
        <begin position="61"/>
        <end position="90"/>
    </location>
</feature>
<feature type="transmembrane region" description="Helical" evidence="2">
    <location>
        <begin position="31"/>
        <end position="49"/>
    </location>
</feature>
<feature type="compositionally biased region" description="Basic and acidic residues" evidence="1">
    <location>
        <begin position="301"/>
        <end position="318"/>
    </location>
</feature>
<dbReference type="AlphaFoldDB" id="A0A9P5Y7I3"/>
<keyword evidence="2" id="KW-0812">Transmembrane</keyword>
<comment type="caution">
    <text evidence="3">The sequence shown here is derived from an EMBL/GenBank/DDBJ whole genome shotgun (WGS) entry which is preliminary data.</text>
</comment>
<evidence type="ECO:0000256" key="2">
    <source>
        <dbReference type="SAM" id="Phobius"/>
    </source>
</evidence>
<keyword evidence="4" id="KW-1185">Reference proteome</keyword>
<dbReference type="Proteomes" id="UP000807353">
    <property type="component" value="Unassembled WGS sequence"/>
</dbReference>
<keyword evidence="2" id="KW-1133">Transmembrane helix</keyword>
<gene>
    <name evidence="3" type="ORF">BDZ94DRAFT_1258300</name>
</gene>
<feature type="transmembrane region" description="Helical" evidence="2">
    <location>
        <begin position="221"/>
        <end position="244"/>
    </location>
</feature>
<feature type="transmembrane region" description="Helical" evidence="2">
    <location>
        <begin position="139"/>
        <end position="164"/>
    </location>
</feature>
<organism evidence="3 4">
    <name type="scientific">Collybia nuda</name>
    <dbReference type="NCBI Taxonomy" id="64659"/>
    <lineage>
        <taxon>Eukaryota</taxon>
        <taxon>Fungi</taxon>
        <taxon>Dikarya</taxon>
        <taxon>Basidiomycota</taxon>
        <taxon>Agaricomycotina</taxon>
        <taxon>Agaricomycetes</taxon>
        <taxon>Agaricomycetidae</taxon>
        <taxon>Agaricales</taxon>
        <taxon>Tricholomatineae</taxon>
        <taxon>Clitocybaceae</taxon>
        <taxon>Collybia</taxon>
    </lineage>
</organism>
<reference evidence="3" key="1">
    <citation type="submission" date="2020-11" db="EMBL/GenBank/DDBJ databases">
        <authorList>
            <consortium name="DOE Joint Genome Institute"/>
            <person name="Ahrendt S."/>
            <person name="Riley R."/>
            <person name="Andreopoulos W."/>
            <person name="Labutti K."/>
            <person name="Pangilinan J."/>
            <person name="Ruiz-Duenas F.J."/>
            <person name="Barrasa J.M."/>
            <person name="Sanchez-Garcia M."/>
            <person name="Camarero S."/>
            <person name="Miyauchi S."/>
            <person name="Serrano A."/>
            <person name="Linde D."/>
            <person name="Babiker R."/>
            <person name="Drula E."/>
            <person name="Ayuso-Fernandez I."/>
            <person name="Pacheco R."/>
            <person name="Padilla G."/>
            <person name="Ferreira P."/>
            <person name="Barriuso J."/>
            <person name="Kellner H."/>
            <person name="Castanera R."/>
            <person name="Alfaro M."/>
            <person name="Ramirez L."/>
            <person name="Pisabarro A.G."/>
            <person name="Kuo A."/>
            <person name="Tritt A."/>
            <person name="Lipzen A."/>
            <person name="He G."/>
            <person name="Yan M."/>
            <person name="Ng V."/>
            <person name="Cullen D."/>
            <person name="Martin F."/>
            <person name="Rosso M.-N."/>
            <person name="Henrissat B."/>
            <person name="Hibbett D."/>
            <person name="Martinez A.T."/>
            <person name="Grigoriev I.V."/>
        </authorList>
    </citation>
    <scope>NUCLEOTIDE SEQUENCE</scope>
    <source>
        <strain evidence="3">CBS 247.69</strain>
    </source>
</reference>
<evidence type="ECO:0000313" key="3">
    <source>
        <dbReference type="EMBL" id="KAF9463693.1"/>
    </source>
</evidence>
<feature type="region of interest" description="Disordered" evidence="1">
    <location>
        <begin position="301"/>
        <end position="320"/>
    </location>
</feature>
<feature type="transmembrane region" description="Helical" evidence="2">
    <location>
        <begin position="110"/>
        <end position="132"/>
    </location>
</feature>
<accession>A0A9P5Y7I3</accession>
<dbReference type="EMBL" id="MU150260">
    <property type="protein sequence ID" value="KAF9463693.1"/>
    <property type="molecule type" value="Genomic_DNA"/>
</dbReference>